<keyword evidence="2" id="KW-1185">Reference proteome</keyword>
<evidence type="ECO:0000313" key="1">
    <source>
        <dbReference type="EMBL" id="KAI4861323.1"/>
    </source>
</evidence>
<reference evidence="1 2" key="1">
    <citation type="journal article" date="2022" name="New Phytol.">
        <title>Ecological generalism drives hyperdiversity of secondary metabolite gene clusters in xylarialean endophytes.</title>
        <authorList>
            <person name="Franco M.E.E."/>
            <person name="Wisecaver J.H."/>
            <person name="Arnold A.E."/>
            <person name="Ju Y.M."/>
            <person name="Slot J.C."/>
            <person name="Ahrendt S."/>
            <person name="Moore L.P."/>
            <person name="Eastman K.E."/>
            <person name="Scott K."/>
            <person name="Konkel Z."/>
            <person name="Mondo S.J."/>
            <person name="Kuo A."/>
            <person name="Hayes R.D."/>
            <person name="Haridas S."/>
            <person name="Andreopoulos B."/>
            <person name="Riley R."/>
            <person name="LaButti K."/>
            <person name="Pangilinan J."/>
            <person name="Lipzen A."/>
            <person name="Amirebrahimi M."/>
            <person name="Yan J."/>
            <person name="Adam C."/>
            <person name="Keymanesh K."/>
            <person name="Ng V."/>
            <person name="Louie K."/>
            <person name="Northen T."/>
            <person name="Drula E."/>
            <person name="Henrissat B."/>
            <person name="Hsieh H.M."/>
            <person name="Youens-Clark K."/>
            <person name="Lutzoni F."/>
            <person name="Miadlikowska J."/>
            <person name="Eastwood D.C."/>
            <person name="Hamelin R.C."/>
            <person name="Grigoriev I.V."/>
            <person name="U'Ren J.M."/>
        </authorList>
    </citation>
    <scope>NUCLEOTIDE SEQUENCE [LARGE SCALE GENOMIC DNA]</scope>
    <source>
        <strain evidence="1 2">CBS 119005</strain>
    </source>
</reference>
<sequence>MEIPWIPYEFDKSRAEVSALHLKSFLFPGSQRDGEIEVVVLTEGTTNGLFKVTHRPSHSRPVAPEAVNETTALVKIYGDGTEITIDRDKELKFHKILSDHGLAAPLLVRFQNGHAYQYVAGTVCSVRDMAKERIWRGVARELARWHALLPRPDLPEDQGAHSILQYEPTIWSTAKKWLATLPDDTDGDKALKDSLLEEFEFLKHKLLPNSGQQHSLVFGHGDLLCGNIILRESADEAQLGNAASVQFIDYEHSTYCPRALELANHFAEWAGFECDYNLLPAVSTRRGFLREYLMTYRSIANQSSHVGESETFNEELDRLMEEVDMYRGFPGFYWGVCALIQARTASGSIDFDYSGYFERRISEYWEWRAEEDGSRVRTGQGMPFREARWAAEHN</sequence>
<proteinExistence type="predicted"/>
<comment type="caution">
    <text evidence="1">The sequence shown here is derived from an EMBL/GenBank/DDBJ whole genome shotgun (WGS) entry which is preliminary data.</text>
</comment>
<gene>
    <name evidence="1" type="ORF">F4820DRAFT_433975</name>
</gene>
<protein>
    <submittedName>
        <fullName evidence="1">Kinase-like domain-containing protein</fullName>
    </submittedName>
</protein>
<dbReference type="EMBL" id="MU393555">
    <property type="protein sequence ID" value="KAI4861323.1"/>
    <property type="molecule type" value="Genomic_DNA"/>
</dbReference>
<dbReference type="Proteomes" id="UP001497700">
    <property type="component" value="Unassembled WGS sequence"/>
</dbReference>
<accession>A0ACB9YPP3</accession>
<name>A0ACB9YPP3_9PEZI</name>
<evidence type="ECO:0000313" key="2">
    <source>
        <dbReference type="Proteomes" id="UP001497700"/>
    </source>
</evidence>
<organism evidence="1 2">
    <name type="scientific">Hypoxylon rubiginosum</name>
    <dbReference type="NCBI Taxonomy" id="110542"/>
    <lineage>
        <taxon>Eukaryota</taxon>
        <taxon>Fungi</taxon>
        <taxon>Dikarya</taxon>
        <taxon>Ascomycota</taxon>
        <taxon>Pezizomycotina</taxon>
        <taxon>Sordariomycetes</taxon>
        <taxon>Xylariomycetidae</taxon>
        <taxon>Xylariales</taxon>
        <taxon>Hypoxylaceae</taxon>
        <taxon>Hypoxylon</taxon>
    </lineage>
</organism>